<feature type="compositionally biased region" description="Basic and acidic residues" evidence="1">
    <location>
        <begin position="82"/>
        <end position="97"/>
    </location>
</feature>
<evidence type="ECO:0000313" key="2">
    <source>
        <dbReference type="EMBL" id="EJK75523.1"/>
    </source>
</evidence>
<reference evidence="2 3" key="1">
    <citation type="journal article" date="2012" name="Genome Biol.">
        <title>Genome and low-iron response of an oceanic diatom adapted to chronic iron limitation.</title>
        <authorList>
            <person name="Lommer M."/>
            <person name="Specht M."/>
            <person name="Roy A.S."/>
            <person name="Kraemer L."/>
            <person name="Andreson R."/>
            <person name="Gutowska M.A."/>
            <person name="Wolf J."/>
            <person name="Bergner S.V."/>
            <person name="Schilhabel M.B."/>
            <person name="Klostermeier U.C."/>
            <person name="Beiko R.G."/>
            <person name="Rosenstiel P."/>
            <person name="Hippler M."/>
            <person name="Laroche J."/>
        </authorList>
    </citation>
    <scope>NUCLEOTIDE SEQUENCE [LARGE SCALE GENOMIC DNA]</scope>
    <source>
        <strain evidence="2 3">CCMP1005</strain>
    </source>
</reference>
<feature type="region of interest" description="Disordered" evidence="1">
    <location>
        <begin position="78"/>
        <end position="109"/>
    </location>
</feature>
<name>K0T9V3_THAOC</name>
<protein>
    <submittedName>
        <fullName evidence="2">Uncharacterized protein</fullName>
    </submittedName>
</protein>
<evidence type="ECO:0000256" key="1">
    <source>
        <dbReference type="SAM" id="MobiDB-lite"/>
    </source>
</evidence>
<keyword evidence="3" id="KW-1185">Reference proteome</keyword>
<feature type="compositionally biased region" description="Polar residues" evidence="1">
    <location>
        <begin position="98"/>
        <end position="109"/>
    </location>
</feature>
<sequence>MVEEASCDTEECSLETDIRTNTPPASPLAGRAGYCYWDGLSTTSSEASYCKARKEERKKCRGGPLATLPAAALVLKKRVRRGGRDRPDTAKASDGHTSRSPVTTTLFEL</sequence>
<evidence type="ECO:0000313" key="3">
    <source>
        <dbReference type="Proteomes" id="UP000266841"/>
    </source>
</evidence>
<dbReference type="Proteomes" id="UP000266841">
    <property type="component" value="Unassembled WGS sequence"/>
</dbReference>
<comment type="caution">
    <text evidence="2">The sequence shown here is derived from an EMBL/GenBank/DDBJ whole genome shotgun (WGS) entry which is preliminary data.</text>
</comment>
<dbReference type="EMBL" id="AGNL01002886">
    <property type="protein sequence ID" value="EJK75523.1"/>
    <property type="molecule type" value="Genomic_DNA"/>
</dbReference>
<gene>
    <name evidence="2" type="ORF">THAOC_02748</name>
</gene>
<accession>K0T9V3</accession>
<organism evidence="2 3">
    <name type="scientific">Thalassiosira oceanica</name>
    <name type="common">Marine diatom</name>
    <dbReference type="NCBI Taxonomy" id="159749"/>
    <lineage>
        <taxon>Eukaryota</taxon>
        <taxon>Sar</taxon>
        <taxon>Stramenopiles</taxon>
        <taxon>Ochrophyta</taxon>
        <taxon>Bacillariophyta</taxon>
        <taxon>Coscinodiscophyceae</taxon>
        <taxon>Thalassiosirophycidae</taxon>
        <taxon>Thalassiosirales</taxon>
        <taxon>Thalassiosiraceae</taxon>
        <taxon>Thalassiosira</taxon>
    </lineage>
</organism>
<proteinExistence type="predicted"/>
<dbReference type="AlphaFoldDB" id="K0T9V3"/>